<name>A0A1R4IQG9_9ACTN</name>
<keyword evidence="1" id="KW-0812">Transmembrane</keyword>
<evidence type="ECO:0000313" key="3">
    <source>
        <dbReference type="Proteomes" id="UP000188342"/>
    </source>
</evidence>
<proteinExistence type="predicted"/>
<feature type="transmembrane region" description="Helical" evidence="1">
    <location>
        <begin position="20"/>
        <end position="44"/>
    </location>
</feature>
<keyword evidence="1" id="KW-1133">Transmembrane helix</keyword>
<evidence type="ECO:0000256" key="1">
    <source>
        <dbReference type="SAM" id="Phobius"/>
    </source>
</evidence>
<dbReference type="EMBL" id="FUKQ01000011">
    <property type="protein sequence ID" value="SJN22140.1"/>
    <property type="molecule type" value="Genomic_DNA"/>
</dbReference>
<organism evidence="2 3">
    <name type="scientific">Luteococcus japonicus LSP_Lj1</name>
    <dbReference type="NCBI Taxonomy" id="1255658"/>
    <lineage>
        <taxon>Bacteria</taxon>
        <taxon>Bacillati</taxon>
        <taxon>Actinomycetota</taxon>
        <taxon>Actinomycetes</taxon>
        <taxon>Propionibacteriales</taxon>
        <taxon>Propionibacteriaceae</taxon>
        <taxon>Luteococcus</taxon>
    </lineage>
</organism>
<sequence>MGGVMVRRGADPTCSIGDCLAAALANPLLGAFVGFVLSAVPAWWFGLRWFWMLLMLVLGFATLFIWPWLIWGGILLTAATPLLTAWLARTRTEGVPQRPSLRRRR</sequence>
<reference evidence="2 3" key="1">
    <citation type="submission" date="2017-02" db="EMBL/GenBank/DDBJ databases">
        <authorList>
            <person name="Peterson S.W."/>
        </authorList>
    </citation>
    <scope>NUCLEOTIDE SEQUENCE [LARGE SCALE GENOMIC DNA]</scope>
    <source>
        <strain evidence="2 3">LSP_Lj1</strain>
    </source>
</reference>
<protein>
    <submittedName>
        <fullName evidence="2">Uncharacterized protein</fullName>
    </submittedName>
</protein>
<accession>A0A1R4IQG9</accession>
<feature type="transmembrane region" description="Helical" evidence="1">
    <location>
        <begin position="50"/>
        <end position="83"/>
    </location>
</feature>
<keyword evidence="1" id="KW-0472">Membrane</keyword>
<dbReference type="AlphaFoldDB" id="A0A1R4IQG9"/>
<keyword evidence="3" id="KW-1185">Reference proteome</keyword>
<evidence type="ECO:0000313" key="2">
    <source>
        <dbReference type="EMBL" id="SJN22140.1"/>
    </source>
</evidence>
<dbReference type="Proteomes" id="UP000188342">
    <property type="component" value="Unassembled WGS sequence"/>
</dbReference>
<gene>
    <name evidence="2" type="ORF">FM114_03160</name>
</gene>